<comment type="catalytic activity">
    <reaction evidence="5">
        <text>L-glutaminyl-[peptide chain release factor] + S-adenosyl-L-methionine = N(5)-methyl-L-glutaminyl-[peptide chain release factor] + S-adenosyl-L-homocysteine + H(+)</text>
        <dbReference type="Rhea" id="RHEA:42896"/>
        <dbReference type="Rhea" id="RHEA-COMP:10271"/>
        <dbReference type="Rhea" id="RHEA-COMP:10272"/>
        <dbReference type="ChEBI" id="CHEBI:15378"/>
        <dbReference type="ChEBI" id="CHEBI:30011"/>
        <dbReference type="ChEBI" id="CHEBI:57856"/>
        <dbReference type="ChEBI" id="CHEBI:59789"/>
        <dbReference type="ChEBI" id="CHEBI:61891"/>
        <dbReference type="EC" id="2.1.1.297"/>
    </reaction>
</comment>
<dbReference type="GO" id="GO:0032259">
    <property type="term" value="P:methylation"/>
    <property type="evidence" value="ECO:0007669"/>
    <property type="project" value="UniProtKB-KW"/>
</dbReference>
<reference evidence="8 9" key="2">
    <citation type="submission" date="2021-02" db="EMBL/GenBank/DDBJ databases">
        <title>Sulfurospirillum tamanensis sp. nov.</title>
        <authorList>
            <person name="Frolova A."/>
            <person name="Merkel A."/>
            <person name="Slobodkin A."/>
        </authorList>
    </citation>
    <scope>NUCLEOTIDE SEQUENCE [LARGE SCALE GENOMIC DNA]</scope>
    <source>
        <strain evidence="8 9">T05b</strain>
    </source>
</reference>
<sequence length="277" mass="30630">MQIKEALRTAAQMLSWVENPQKEAALLLCAHLHVERTWLLLHDADSLKDAEGYFALIKRRHAREPLEYITGTASFYSRTFLVDEGVLVPRPETELLVDVVAGLLKKDETPRILEVGVGSGIISVMLAVLFPRATFVATDISSKALANAQKNAHLFGVASRIEFVQTSYFEGVEGAFDVLVSNPPYITREEILDAHVLKEPHGALFGGEKGDEMLKVLLEKASCAPIKHVACEMGWDQKASMEETLNTLGAQEINFYQDLAGLDRGFSATLKEKTCTR</sequence>
<feature type="domain" description="Release factor glutamine methyltransferase N-terminal" evidence="7">
    <location>
        <begin position="5"/>
        <end position="71"/>
    </location>
</feature>
<evidence type="ECO:0000256" key="1">
    <source>
        <dbReference type="ARBA" id="ARBA00012771"/>
    </source>
</evidence>
<dbReference type="EMBL" id="JAFHKK010000010">
    <property type="protein sequence ID" value="MBN2964345.1"/>
    <property type="molecule type" value="Genomic_DNA"/>
</dbReference>
<reference evidence="9" key="1">
    <citation type="submission" date="2021-02" db="EMBL/GenBank/DDBJ databases">
        <title>Sulfurospirillum tamanensis sp. nov.</title>
        <authorList>
            <person name="Merkel A.Y."/>
        </authorList>
    </citation>
    <scope>NUCLEOTIDE SEQUENCE [LARGE SCALE GENOMIC DNA]</scope>
    <source>
        <strain evidence="9">T05b</strain>
    </source>
</reference>
<dbReference type="SUPFAM" id="SSF53335">
    <property type="entry name" value="S-adenosyl-L-methionine-dependent methyltransferases"/>
    <property type="match status" value="1"/>
</dbReference>
<dbReference type="InterPro" id="IPR029063">
    <property type="entry name" value="SAM-dependent_MTases_sf"/>
</dbReference>
<dbReference type="PANTHER" id="PTHR18895:SF74">
    <property type="entry name" value="MTRF1L RELEASE FACTOR GLUTAMINE METHYLTRANSFERASE"/>
    <property type="match status" value="1"/>
</dbReference>
<dbReference type="PANTHER" id="PTHR18895">
    <property type="entry name" value="HEMK METHYLTRANSFERASE"/>
    <property type="match status" value="1"/>
</dbReference>
<comment type="caution">
    <text evidence="8">The sequence shown here is derived from an EMBL/GenBank/DDBJ whole genome shotgun (WGS) entry which is preliminary data.</text>
</comment>
<dbReference type="InterPro" id="IPR004556">
    <property type="entry name" value="HemK-like"/>
</dbReference>
<dbReference type="InterPro" id="IPR007848">
    <property type="entry name" value="Small_mtfrase_dom"/>
</dbReference>
<gene>
    <name evidence="8" type="primary">prmC</name>
    <name evidence="8" type="ORF">JWV37_06105</name>
</gene>
<feature type="domain" description="Methyltransferase small" evidence="6">
    <location>
        <begin position="103"/>
        <end position="190"/>
    </location>
</feature>
<organism evidence="8 9">
    <name type="scientific">Sulfurospirillum tamanense</name>
    <dbReference type="NCBI Taxonomy" id="2813362"/>
    <lineage>
        <taxon>Bacteria</taxon>
        <taxon>Pseudomonadati</taxon>
        <taxon>Campylobacterota</taxon>
        <taxon>Epsilonproteobacteria</taxon>
        <taxon>Campylobacterales</taxon>
        <taxon>Sulfurospirillaceae</taxon>
        <taxon>Sulfurospirillum</taxon>
    </lineage>
</organism>
<dbReference type="NCBIfam" id="TIGR03534">
    <property type="entry name" value="RF_mod_PrmC"/>
    <property type="match status" value="1"/>
</dbReference>
<dbReference type="Pfam" id="PF05175">
    <property type="entry name" value="MTS"/>
    <property type="match status" value="1"/>
</dbReference>
<dbReference type="InterPro" id="IPR002052">
    <property type="entry name" value="DNA_methylase_N6_adenine_CS"/>
</dbReference>
<name>A0ABS2WRS5_9BACT</name>
<evidence type="ECO:0000313" key="8">
    <source>
        <dbReference type="EMBL" id="MBN2964345.1"/>
    </source>
</evidence>
<keyword evidence="9" id="KW-1185">Reference proteome</keyword>
<reference evidence="8 9" key="3">
    <citation type="submission" date="2021-02" db="EMBL/GenBank/DDBJ databases">
        <authorList>
            <person name="Merkel A.Y."/>
        </authorList>
    </citation>
    <scope>NUCLEOTIDE SEQUENCE [LARGE SCALE GENOMIC DNA]</scope>
    <source>
        <strain evidence="8 9">T05b</strain>
    </source>
</reference>
<dbReference type="InterPro" id="IPR040758">
    <property type="entry name" value="PrmC_N"/>
</dbReference>
<evidence type="ECO:0000259" key="7">
    <source>
        <dbReference type="Pfam" id="PF17827"/>
    </source>
</evidence>
<dbReference type="Gene3D" id="1.10.8.10">
    <property type="entry name" value="DNA helicase RuvA subunit, C-terminal domain"/>
    <property type="match status" value="1"/>
</dbReference>
<dbReference type="EC" id="2.1.1.297" evidence="1"/>
<evidence type="ECO:0000256" key="2">
    <source>
        <dbReference type="ARBA" id="ARBA00022603"/>
    </source>
</evidence>
<accession>A0ABS2WRS5</accession>
<dbReference type="InterPro" id="IPR019874">
    <property type="entry name" value="RF_methyltr_PrmC"/>
</dbReference>
<evidence type="ECO:0000259" key="6">
    <source>
        <dbReference type="Pfam" id="PF05175"/>
    </source>
</evidence>
<keyword evidence="4" id="KW-0949">S-adenosyl-L-methionine</keyword>
<evidence type="ECO:0000313" key="9">
    <source>
        <dbReference type="Proteomes" id="UP000703590"/>
    </source>
</evidence>
<dbReference type="PROSITE" id="PS00092">
    <property type="entry name" value="N6_MTASE"/>
    <property type="match status" value="1"/>
</dbReference>
<dbReference type="Pfam" id="PF17827">
    <property type="entry name" value="PrmC_N"/>
    <property type="match status" value="1"/>
</dbReference>
<dbReference type="Gene3D" id="3.40.50.150">
    <property type="entry name" value="Vaccinia Virus protein VP39"/>
    <property type="match status" value="1"/>
</dbReference>
<proteinExistence type="predicted"/>
<dbReference type="CDD" id="cd02440">
    <property type="entry name" value="AdoMet_MTases"/>
    <property type="match status" value="1"/>
</dbReference>
<evidence type="ECO:0000256" key="3">
    <source>
        <dbReference type="ARBA" id="ARBA00022679"/>
    </source>
</evidence>
<dbReference type="InterPro" id="IPR050320">
    <property type="entry name" value="N5-glutamine_MTase"/>
</dbReference>
<dbReference type="RefSeq" id="WP_205458892.1">
    <property type="nucleotide sequence ID" value="NZ_JAFHKK010000010.1"/>
</dbReference>
<keyword evidence="3 8" id="KW-0808">Transferase</keyword>
<dbReference type="NCBIfam" id="TIGR00536">
    <property type="entry name" value="hemK_fam"/>
    <property type="match status" value="1"/>
</dbReference>
<evidence type="ECO:0000256" key="4">
    <source>
        <dbReference type="ARBA" id="ARBA00022691"/>
    </source>
</evidence>
<dbReference type="GO" id="GO:0102559">
    <property type="term" value="F:peptide chain release factor N(5)-glutamine methyltransferase activity"/>
    <property type="evidence" value="ECO:0007669"/>
    <property type="project" value="UniProtKB-EC"/>
</dbReference>
<keyword evidence="2 8" id="KW-0489">Methyltransferase</keyword>
<protein>
    <recommendedName>
        <fullName evidence="1">peptide chain release factor N(5)-glutamine methyltransferase</fullName>
        <ecNumber evidence="1">2.1.1.297</ecNumber>
    </recommendedName>
</protein>
<dbReference type="Proteomes" id="UP000703590">
    <property type="component" value="Unassembled WGS sequence"/>
</dbReference>
<evidence type="ECO:0000256" key="5">
    <source>
        <dbReference type="ARBA" id="ARBA00048391"/>
    </source>
</evidence>